<evidence type="ECO:0000256" key="1">
    <source>
        <dbReference type="SAM" id="MobiDB-lite"/>
    </source>
</evidence>
<reference evidence="2 3" key="1">
    <citation type="submission" date="2021-06" db="EMBL/GenBank/DDBJ databases">
        <title>Caerostris extrusa draft genome.</title>
        <authorList>
            <person name="Kono N."/>
            <person name="Arakawa K."/>
        </authorList>
    </citation>
    <scope>NUCLEOTIDE SEQUENCE [LARGE SCALE GENOMIC DNA]</scope>
</reference>
<keyword evidence="3" id="KW-1185">Reference proteome</keyword>
<protein>
    <submittedName>
        <fullName evidence="2">Uncharacterized protein</fullName>
    </submittedName>
</protein>
<name>A0AAV4PNP4_CAEEX</name>
<evidence type="ECO:0000313" key="3">
    <source>
        <dbReference type="Proteomes" id="UP001054945"/>
    </source>
</evidence>
<proteinExistence type="predicted"/>
<dbReference type="EMBL" id="BPLR01004776">
    <property type="protein sequence ID" value="GIX97406.1"/>
    <property type="molecule type" value="Genomic_DNA"/>
</dbReference>
<dbReference type="Proteomes" id="UP001054945">
    <property type="component" value="Unassembled WGS sequence"/>
</dbReference>
<comment type="caution">
    <text evidence="2">The sequence shown here is derived from an EMBL/GenBank/DDBJ whole genome shotgun (WGS) entry which is preliminary data.</text>
</comment>
<gene>
    <name evidence="2" type="ORF">CEXT_389201</name>
</gene>
<feature type="region of interest" description="Disordered" evidence="1">
    <location>
        <begin position="47"/>
        <end position="72"/>
    </location>
</feature>
<dbReference type="AlphaFoldDB" id="A0AAV4PNP4"/>
<sequence>MHPADGRLNLIGRGQFLAPPSRMIQLDNDQKVFSGLIRNSTPCIVGKSTPQTFKEGGGGPIEQKRKKSLSRCSTTKVEKPRFVSDGAFKVEPRCYLAVPRQQKFGVGIHGADADSDYSHIFNDRLLTNNH</sequence>
<accession>A0AAV4PNP4</accession>
<organism evidence="2 3">
    <name type="scientific">Caerostris extrusa</name>
    <name type="common">Bark spider</name>
    <name type="synonym">Caerostris bankana</name>
    <dbReference type="NCBI Taxonomy" id="172846"/>
    <lineage>
        <taxon>Eukaryota</taxon>
        <taxon>Metazoa</taxon>
        <taxon>Ecdysozoa</taxon>
        <taxon>Arthropoda</taxon>
        <taxon>Chelicerata</taxon>
        <taxon>Arachnida</taxon>
        <taxon>Araneae</taxon>
        <taxon>Araneomorphae</taxon>
        <taxon>Entelegynae</taxon>
        <taxon>Araneoidea</taxon>
        <taxon>Araneidae</taxon>
        <taxon>Caerostris</taxon>
    </lineage>
</organism>
<evidence type="ECO:0000313" key="2">
    <source>
        <dbReference type="EMBL" id="GIX97406.1"/>
    </source>
</evidence>